<evidence type="ECO:0000313" key="3">
    <source>
        <dbReference type="Proteomes" id="UP000034036"/>
    </source>
</evidence>
<dbReference type="EMBL" id="LCDF01000001">
    <property type="protein sequence ID" value="KKS48979.1"/>
    <property type="molecule type" value="Genomic_DNA"/>
</dbReference>
<dbReference type="Proteomes" id="UP000034036">
    <property type="component" value="Unassembled WGS sequence"/>
</dbReference>
<sequence>MKLNNQALLRWAITIIGFVIFIWLAIHGAGKAVFGAEIFTPTCTPITFRGKIASVSQNFKENLIKVEWELTSTTPRRIILVFSKLEVWAPAFYGERAKSISRITVLNAHCRHYLNEHWALVPLGPPDLFLPGK</sequence>
<reference evidence="2 3" key="1">
    <citation type="journal article" date="2015" name="Nature">
        <title>rRNA introns, odd ribosomes, and small enigmatic genomes across a large radiation of phyla.</title>
        <authorList>
            <person name="Brown C.T."/>
            <person name="Hug L.A."/>
            <person name="Thomas B.C."/>
            <person name="Sharon I."/>
            <person name="Castelle C.J."/>
            <person name="Singh A."/>
            <person name="Wilkins M.J."/>
            <person name="Williams K.H."/>
            <person name="Banfield J.F."/>
        </authorList>
    </citation>
    <scope>NUCLEOTIDE SEQUENCE [LARGE SCALE GENOMIC DNA]</scope>
</reference>
<comment type="caution">
    <text evidence="2">The sequence shown here is derived from an EMBL/GenBank/DDBJ whole genome shotgun (WGS) entry which is preliminary data.</text>
</comment>
<evidence type="ECO:0000313" key="2">
    <source>
        <dbReference type="EMBL" id="KKS48979.1"/>
    </source>
</evidence>
<organism evidence="2 3">
    <name type="scientific">Candidatus Giovannonibacteria bacterium GW2011_GWF2_42_19</name>
    <dbReference type="NCBI Taxonomy" id="1618659"/>
    <lineage>
        <taxon>Bacteria</taxon>
        <taxon>Candidatus Giovannoniibacteriota</taxon>
    </lineage>
</organism>
<gene>
    <name evidence="2" type="ORF">UV11_C0001G0074</name>
</gene>
<evidence type="ECO:0000256" key="1">
    <source>
        <dbReference type="SAM" id="Phobius"/>
    </source>
</evidence>
<proteinExistence type="predicted"/>
<keyword evidence="1" id="KW-1133">Transmembrane helix</keyword>
<keyword evidence="1" id="KW-0472">Membrane</keyword>
<dbReference type="AlphaFoldDB" id="A0A0G0ZJX5"/>
<accession>A0A0G0ZJX5</accession>
<protein>
    <submittedName>
        <fullName evidence="2">Uncharacterized protein</fullName>
    </submittedName>
</protein>
<name>A0A0G0ZJX5_9BACT</name>
<feature type="transmembrane region" description="Helical" evidence="1">
    <location>
        <begin position="7"/>
        <end position="26"/>
    </location>
</feature>
<keyword evidence="1" id="KW-0812">Transmembrane</keyword>